<feature type="domain" description="Peptidase S24/S26A/S26B/S26C" evidence="1">
    <location>
        <begin position="8"/>
        <end position="84"/>
    </location>
</feature>
<proteinExistence type="predicted"/>
<gene>
    <name evidence="2" type="ORF">ACFQBT_04535</name>
</gene>
<dbReference type="Proteomes" id="UP001596356">
    <property type="component" value="Unassembled WGS sequence"/>
</dbReference>
<comment type="caution">
    <text evidence="2">The sequence shown here is derived from an EMBL/GenBank/DDBJ whole genome shotgun (WGS) entry which is preliminary data.</text>
</comment>
<keyword evidence="3" id="KW-1185">Reference proteome</keyword>
<evidence type="ECO:0000259" key="1">
    <source>
        <dbReference type="Pfam" id="PF00717"/>
    </source>
</evidence>
<sequence>MSLPFGIAVVRGTSMEPTYVEGDRLVVHYGQRVHPGRPHVVRLPEGPDGPRPVAVKRITRREPDGRWWLSADNPAGTDSRQFGAVPAGSVIGVVLGRLPRRRRI</sequence>
<dbReference type="InterPro" id="IPR015927">
    <property type="entry name" value="Peptidase_S24_S26A/B/C"/>
</dbReference>
<protein>
    <submittedName>
        <fullName evidence="2">S24/S26 family peptidase</fullName>
    </submittedName>
</protein>
<dbReference type="RefSeq" id="WP_377820719.1">
    <property type="nucleotide sequence ID" value="NZ_JBHSWJ010000002.1"/>
</dbReference>
<dbReference type="EMBL" id="JBHSWJ010000002">
    <property type="protein sequence ID" value="MFC6713155.1"/>
    <property type="molecule type" value="Genomic_DNA"/>
</dbReference>
<organism evidence="2 3">
    <name type="scientific">Branchiibius cervicis</name>
    <dbReference type="NCBI Taxonomy" id="908252"/>
    <lineage>
        <taxon>Bacteria</taxon>
        <taxon>Bacillati</taxon>
        <taxon>Actinomycetota</taxon>
        <taxon>Actinomycetes</taxon>
        <taxon>Micrococcales</taxon>
        <taxon>Dermacoccaceae</taxon>
        <taxon>Branchiibius</taxon>
    </lineage>
</organism>
<name>A0ABW2APZ0_9MICO</name>
<dbReference type="SUPFAM" id="SSF51306">
    <property type="entry name" value="LexA/Signal peptidase"/>
    <property type="match status" value="1"/>
</dbReference>
<dbReference type="Gene3D" id="2.10.109.10">
    <property type="entry name" value="Umud Fragment, subunit A"/>
    <property type="match status" value="1"/>
</dbReference>
<evidence type="ECO:0000313" key="2">
    <source>
        <dbReference type="EMBL" id="MFC6713155.1"/>
    </source>
</evidence>
<reference evidence="3" key="1">
    <citation type="journal article" date="2019" name="Int. J. Syst. Evol. Microbiol.">
        <title>The Global Catalogue of Microorganisms (GCM) 10K type strain sequencing project: providing services to taxonomists for standard genome sequencing and annotation.</title>
        <authorList>
            <consortium name="The Broad Institute Genomics Platform"/>
            <consortium name="The Broad Institute Genome Sequencing Center for Infectious Disease"/>
            <person name="Wu L."/>
            <person name="Ma J."/>
        </authorList>
    </citation>
    <scope>NUCLEOTIDE SEQUENCE [LARGE SCALE GENOMIC DNA]</scope>
    <source>
        <strain evidence="3">NBRC 106593</strain>
    </source>
</reference>
<dbReference type="Pfam" id="PF00717">
    <property type="entry name" value="Peptidase_S24"/>
    <property type="match status" value="1"/>
</dbReference>
<dbReference type="CDD" id="cd06462">
    <property type="entry name" value="Peptidase_S24_S26"/>
    <property type="match status" value="1"/>
</dbReference>
<accession>A0ABW2APZ0</accession>
<dbReference type="InterPro" id="IPR036286">
    <property type="entry name" value="LexA/Signal_pep-like_sf"/>
</dbReference>
<evidence type="ECO:0000313" key="3">
    <source>
        <dbReference type="Proteomes" id="UP001596356"/>
    </source>
</evidence>